<name>A0AAV6KAW8_9ERIC</name>
<feature type="compositionally biased region" description="Low complexity" evidence="1">
    <location>
        <begin position="9"/>
        <end position="23"/>
    </location>
</feature>
<evidence type="ECO:0000313" key="3">
    <source>
        <dbReference type="Proteomes" id="UP000823749"/>
    </source>
</evidence>
<evidence type="ECO:0000313" key="2">
    <source>
        <dbReference type="EMBL" id="KAG5549452.1"/>
    </source>
</evidence>
<feature type="compositionally biased region" description="Basic and acidic residues" evidence="1">
    <location>
        <begin position="51"/>
        <end position="60"/>
    </location>
</feature>
<accession>A0AAV6KAW8</accession>
<keyword evidence="3" id="KW-1185">Reference proteome</keyword>
<gene>
    <name evidence="2" type="ORF">RHGRI_014707</name>
</gene>
<dbReference type="AlphaFoldDB" id="A0AAV6KAW8"/>
<comment type="caution">
    <text evidence="2">The sequence shown here is derived from an EMBL/GenBank/DDBJ whole genome shotgun (WGS) entry which is preliminary data.</text>
</comment>
<organism evidence="2 3">
    <name type="scientific">Rhododendron griersonianum</name>
    <dbReference type="NCBI Taxonomy" id="479676"/>
    <lineage>
        <taxon>Eukaryota</taxon>
        <taxon>Viridiplantae</taxon>
        <taxon>Streptophyta</taxon>
        <taxon>Embryophyta</taxon>
        <taxon>Tracheophyta</taxon>
        <taxon>Spermatophyta</taxon>
        <taxon>Magnoliopsida</taxon>
        <taxon>eudicotyledons</taxon>
        <taxon>Gunneridae</taxon>
        <taxon>Pentapetalae</taxon>
        <taxon>asterids</taxon>
        <taxon>Ericales</taxon>
        <taxon>Ericaceae</taxon>
        <taxon>Ericoideae</taxon>
        <taxon>Rhodoreae</taxon>
        <taxon>Rhododendron</taxon>
    </lineage>
</organism>
<dbReference type="Proteomes" id="UP000823749">
    <property type="component" value="Chromosome 5"/>
</dbReference>
<dbReference type="EMBL" id="JACTNZ010000005">
    <property type="protein sequence ID" value="KAG5549452.1"/>
    <property type="molecule type" value="Genomic_DNA"/>
</dbReference>
<feature type="region of interest" description="Disordered" evidence="1">
    <location>
        <begin position="1"/>
        <end position="60"/>
    </location>
</feature>
<protein>
    <submittedName>
        <fullName evidence="2">Uncharacterized protein</fullName>
    </submittedName>
</protein>
<sequence length="163" mass="18793">MAEQNCGESNNKTNRRQQNTTSTIELIDGKNNQRQRRDERRQQKQRPQIDNSKKNSNDSKSKSTIVIVIVIWVMRTGFAGSQKRASNHRSSLLRTCRKSDEGQRRSGEGRRSCVEIWRELKWLGQRQTTSKQYGSTSERAGMASKMENDQVLADQLNQLHCVP</sequence>
<proteinExistence type="predicted"/>
<reference evidence="2" key="1">
    <citation type="submission" date="2020-08" db="EMBL/GenBank/DDBJ databases">
        <title>Plant Genome Project.</title>
        <authorList>
            <person name="Zhang R.-G."/>
        </authorList>
    </citation>
    <scope>NUCLEOTIDE SEQUENCE</scope>
    <source>
        <strain evidence="2">WSP0</strain>
        <tissue evidence="2">Leaf</tissue>
    </source>
</reference>
<evidence type="ECO:0000256" key="1">
    <source>
        <dbReference type="SAM" id="MobiDB-lite"/>
    </source>
</evidence>